<keyword evidence="5" id="KW-0256">Endoplasmic reticulum</keyword>
<keyword evidence="12" id="KW-1185">Reference proteome</keyword>
<evidence type="ECO:0000256" key="9">
    <source>
        <dbReference type="SAM" id="Phobius"/>
    </source>
</evidence>
<proteinExistence type="inferred from homology"/>
<dbReference type="Ensembl" id="ENSFHET00000016449.1">
    <property type="protein sequence ID" value="ENSFHEP00000009882.1"/>
    <property type="gene ID" value="ENSFHEG00000011163.1"/>
</dbReference>
<evidence type="ECO:0000256" key="3">
    <source>
        <dbReference type="ARBA" id="ARBA00022692"/>
    </source>
</evidence>
<name>A0A3Q2PB89_FUNHE</name>
<evidence type="ECO:0000256" key="2">
    <source>
        <dbReference type="ARBA" id="ARBA00007104"/>
    </source>
</evidence>
<keyword evidence="3 8" id="KW-0812">Transmembrane</keyword>
<accession>A0A3Q2PB89</accession>
<feature type="transmembrane region" description="Helical" evidence="9">
    <location>
        <begin position="189"/>
        <end position="210"/>
    </location>
</feature>
<dbReference type="PANTHER" id="PTHR22811">
    <property type="entry name" value="TRANSMEMBRANE EMP24 DOMAIN-CONTAINING PROTEIN"/>
    <property type="match status" value="1"/>
</dbReference>
<evidence type="ECO:0000259" key="10">
    <source>
        <dbReference type="PROSITE" id="PS50866"/>
    </source>
</evidence>
<evidence type="ECO:0000256" key="6">
    <source>
        <dbReference type="ARBA" id="ARBA00022989"/>
    </source>
</evidence>
<reference evidence="11" key="1">
    <citation type="submission" date="2025-05" db="UniProtKB">
        <authorList>
            <consortium name="Ensembl"/>
        </authorList>
    </citation>
    <scope>IDENTIFICATION</scope>
</reference>
<evidence type="ECO:0000256" key="1">
    <source>
        <dbReference type="ARBA" id="ARBA00004115"/>
    </source>
</evidence>
<keyword evidence="7 9" id="KW-0472">Membrane</keyword>
<dbReference type="PROSITE" id="PS50866">
    <property type="entry name" value="GOLD"/>
    <property type="match status" value="1"/>
</dbReference>
<dbReference type="AlphaFoldDB" id="A0A3Q2PB89"/>
<dbReference type="InterPro" id="IPR015720">
    <property type="entry name" value="Emp24-like"/>
</dbReference>
<keyword evidence="6 9" id="KW-1133">Transmembrane helix</keyword>
<protein>
    <submittedName>
        <fullName evidence="11">Transmembrane emp24 domain-containing protein 9</fullName>
    </submittedName>
</protein>
<feature type="domain" description="GOLD" evidence="10">
    <location>
        <begin position="35"/>
        <end position="132"/>
    </location>
</feature>
<sequence>MGPGFPQRSVLKVFLMIFCPSLVSPLHFHMTEREQKCFIEEIPADTVVIGGYWTRLYDEPKDEYLPATQHLNISVAARAPDDQLILSHTKGSKGKFNFTSVSSGEHKICLQPNLSQPLSAGLIVVVYMDIQSGQRTINYTEVHERDRLTVLQLRVRQLADQVQQIQKELIYQKSREEDFRATNRHIYMWIYWWPILRFVFVVAFLMPITAG</sequence>
<evidence type="ECO:0000256" key="8">
    <source>
        <dbReference type="RuleBase" id="RU003827"/>
    </source>
</evidence>
<evidence type="ECO:0000256" key="5">
    <source>
        <dbReference type="ARBA" id="ARBA00022824"/>
    </source>
</evidence>
<dbReference type="Proteomes" id="UP000265000">
    <property type="component" value="Unplaced"/>
</dbReference>
<evidence type="ECO:0000256" key="4">
    <source>
        <dbReference type="ARBA" id="ARBA00022729"/>
    </source>
</evidence>
<dbReference type="Ensembl" id="ENSFHET00000016440.1">
    <property type="protein sequence ID" value="ENSFHEP00000009879.1"/>
    <property type="gene ID" value="ENSFHEG00000011163.1"/>
</dbReference>
<comment type="subcellular location">
    <subcellularLocation>
        <location evidence="1">Endoplasmic reticulum membrane</location>
        <topology evidence="1">Single-pass type I membrane protein</topology>
    </subcellularLocation>
    <subcellularLocation>
        <location evidence="8">Membrane</location>
        <topology evidence="8">Single-pass type I membrane protein</topology>
    </subcellularLocation>
</comment>
<dbReference type="GeneTree" id="ENSGT00940000159747"/>
<dbReference type="Pfam" id="PF01105">
    <property type="entry name" value="EMP24_GP25L"/>
    <property type="match status" value="1"/>
</dbReference>
<evidence type="ECO:0000313" key="11">
    <source>
        <dbReference type="Ensembl" id="ENSFHEP00000009879.1"/>
    </source>
</evidence>
<evidence type="ECO:0000256" key="7">
    <source>
        <dbReference type="ARBA" id="ARBA00023136"/>
    </source>
</evidence>
<dbReference type="InterPro" id="IPR009038">
    <property type="entry name" value="GOLD_dom"/>
</dbReference>
<keyword evidence="4" id="KW-0732">Signal</keyword>
<comment type="similarity">
    <text evidence="2 8">Belongs to the EMP24/GP25L family.</text>
</comment>
<dbReference type="GO" id="GO:0005789">
    <property type="term" value="C:endoplasmic reticulum membrane"/>
    <property type="evidence" value="ECO:0007669"/>
    <property type="project" value="UniProtKB-SubCell"/>
</dbReference>
<evidence type="ECO:0000313" key="12">
    <source>
        <dbReference type="Proteomes" id="UP000265000"/>
    </source>
</evidence>
<dbReference type="SMART" id="SM01190">
    <property type="entry name" value="EMP24_GP25L"/>
    <property type="match status" value="1"/>
</dbReference>
<organism evidence="11 12">
    <name type="scientific">Fundulus heteroclitus</name>
    <name type="common">Killifish</name>
    <name type="synonym">Mummichog</name>
    <dbReference type="NCBI Taxonomy" id="8078"/>
    <lineage>
        <taxon>Eukaryota</taxon>
        <taxon>Metazoa</taxon>
        <taxon>Chordata</taxon>
        <taxon>Craniata</taxon>
        <taxon>Vertebrata</taxon>
        <taxon>Euteleostomi</taxon>
        <taxon>Actinopterygii</taxon>
        <taxon>Neopterygii</taxon>
        <taxon>Teleostei</taxon>
        <taxon>Neoteleostei</taxon>
        <taxon>Acanthomorphata</taxon>
        <taxon>Ovalentaria</taxon>
        <taxon>Atherinomorphae</taxon>
        <taxon>Cyprinodontiformes</taxon>
        <taxon>Fundulidae</taxon>
        <taxon>Fundulus</taxon>
    </lineage>
</organism>